<comment type="caution">
    <text evidence="1">The sequence shown here is derived from an EMBL/GenBank/DDBJ whole genome shotgun (WGS) entry which is preliminary data.</text>
</comment>
<proteinExistence type="predicted"/>
<reference evidence="1 2" key="1">
    <citation type="journal article" date="2019" name="Int. J. Syst. Evol. Microbiol.">
        <title>Thermogemmatispora aurantia sp. nov. and Thermogemmatispora argillosa sp. nov., within the class Ktedonobacteria, and emended description of the genus Thermogemmatispora.</title>
        <authorList>
            <person name="Zheng Y."/>
            <person name="Wang C.M."/>
            <person name="Sakai Y."/>
            <person name="Abe K."/>
            <person name="Yokota A."/>
            <person name="Yabe S."/>
        </authorList>
    </citation>
    <scope>NUCLEOTIDE SEQUENCE [LARGE SCALE GENOMIC DNA]</scope>
    <source>
        <strain evidence="1 2">A1-2</strain>
    </source>
</reference>
<evidence type="ECO:0000313" key="1">
    <source>
        <dbReference type="EMBL" id="GER81640.1"/>
    </source>
</evidence>
<dbReference type="Proteomes" id="UP000334820">
    <property type="component" value="Unassembled WGS sequence"/>
</dbReference>
<accession>A0A5J4K4D8</accession>
<organism evidence="1 2">
    <name type="scientific">Thermogemmatispora aurantia</name>
    <dbReference type="NCBI Taxonomy" id="2045279"/>
    <lineage>
        <taxon>Bacteria</taxon>
        <taxon>Bacillati</taxon>
        <taxon>Chloroflexota</taxon>
        <taxon>Ktedonobacteria</taxon>
        <taxon>Thermogemmatisporales</taxon>
        <taxon>Thermogemmatisporaceae</taxon>
        <taxon>Thermogemmatispora</taxon>
    </lineage>
</organism>
<dbReference type="EMBL" id="BKZV01000001">
    <property type="protein sequence ID" value="GER81640.1"/>
    <property type="molecule type" value="Genomic_DNA"/>
</dbReference>
<keyword evidence="2" id="KW-1185">Reference proteome</keyword>
<dbReference type="AlphaFoldDB" id="A0A5J4K4D8"/>
<evidence type="ECO:0000313" key="2">
    <source>
        <dbReference type="Proteomes" id="UP000334820"/>
    </source>
</evidence>
<gene>
    <name evidence="1" type="ORF">KTAU_02780</name>
</gene>
<name>A0A5J4K4D8_9CHLR</name>
<protein>
    <submittedName>
        <fullName evidence="1">Uncharacterized protein</fullName>
    </submittedName>
</protein>
<sequence>MLCDPAPVLARGWSGKVGTRESSFLRSPPVHCPPSPFVLMGPFFLSHLVQGQLASAQFPRTDRAEALRHVPPC</sequence>